<proteinExistence type="predicted"/>
<name>A0A9N9ZKD2_9HYPO</name>
<keyword evidence="3" id="KW-1185">Reference proteome</keyword>
<gene>
    <name evidence="2" type="ORF">CSOL1703_00006940</name>
</gene>
<dbReference type="OrthoDB" id="5148330at2759"/>
<dbReference type="PANTHER" id="PTHR40788">
    <property type="entry name" value="CLR5 DOMAIN-CONTAINING PROTEIN-RELATED"/>
    <property type="match status" value="1"/>
</dbReference>
<reference evidence="3" key="1">
    <citation type="submission" date="2019-06" db="EMBL/GenBank/DDBJ databases">
        <authorList>
            <person name="Broberg M."/>
        </authorList>
    </citation>
    <scope>NUCLEOTIDE SEQUENCE [LARGE SCALE GENOMIC DNA]</scope>
</reference>
<dbReference type="AlphaFoldDB" id="A0A9N9ZKD2"/>
<evidence type="ECO:0000256" key="1">
    <source>
        <dbReference type="SAM" id="MobiDB-lite"/>
    </source>
</evidence>
<dbReference type="Proteomes" id="UP000775872">
    <property type="component" value="Unassembled WGS sequence"/>
</dbReference>
<comment type="caution">
    <text evidence="2">The sequence shown here is derived from an EMBL/GenBank/DDBJ whole genome shotgun (WGS) entry which is preliminary data.</text>
</comment>
<organism evidence="2 3">
    <name type="scientific">Clonostachys solani</name>
    <dbReference type="NCBI Taxonomy" id="160281"/>
    <lineage>
        <taxon>Eukaryota</taxon>
        <taxon>Fungi</taxon>
        <taxon>Dikarya</taxon>
        <taxon>Ascomycota</taxon>
        <taxon>Pezizomycotina</taxon>
        <taxon>Sordariomycetes</taxon>
        <taxon>Hypocreomycetidae</taxon>
        <taxon>Hypocreales</taxon>
        <taxon>Bionectriaceae</taxon>
        <taxon>Clonostachys</taxon>
    </lineage>
</organism>
<reference evidence="2 3" key="2">
    <citation type="submission" date="2021-10" db="EMBL/GenBank/DDBJ databases">
        <authorList>
            <person name="Piombo E."/>
        </authorList>
    </citation>
    <scope>NUCLEOTIDE SEQUENCE [LARGE SCALE GENOMIC DNA]</scope>
</reference>
<sequence>MAHQNIFLNPDLAPGEFRTMSIAPDGVVSVTNGGYLGEERSLSITEARDRASRSSKAILEAITLLINVLDRHEATIHKRWAKRSTRQRQDLLRRAWPDMAAAHAPDLAAYKRRSKARGASDGDDGLDKNYALPYMNLEDLARGNALLVLLNSRVRHPPSQFAVLDEQSLGFGIWAEALKPPPFYHVPTGLLVLDVQATLLQALRDIVALILQDKPLEVYAETGPVAPELPPLSLYPGEDSPSVTDLALARPYLVPEKVDVARLSSLARTRMAEWVDYGWAMREDPGFLAEVIGDWHEHSSANVKSYSGRLDPATKTIKGQLTEWSKNASSAINEPYEGIAVWGCLAKQFGKLASLHEKFASGEYECEDEEDVPGYRAILKRIITLLELRVIEKGARELRTILPCSPPWRDLFVCGERGGLNLKNPANMNRHEVLWLMGQLGDRESDVPLSVAAIELAHLIHTDKQQRQNITALSARFIADLGLACELHKQVRMLSPNYFARLGAKFTFKPEELAQVVKDSELLGVLTPLHHLKMICSIAHSGDKYLNLGAEVDLSNGNLRYPASRSRTKENTETLQAAERHLDEIWDKYDAHLEKHLSTETIEKLQTGVPKKEELRRTPDWVEPETRPAQQTIEDLEPVNVKFDGWTDEPFNKSKLEIRVKPKTTGQPGSGYDEESSQTPLDHAQDLGAYLPRFTLKNRAYRTFGVVFHVPSSDASPGEVAWTDFLHAMRAVGFNSEKLYGSVWRFTPKDGKILGESAINFHEPHPSGKLSFWTARRYGRRLTRNYGITGQSFSLGEKE</sequence>
<evidence type="ECO:0000313" key="3">
    <source>
        <dbReference type="Proteomes" id="UP000775872"/>
    </source>
</evidence>
<dbReference type="PANTHER" id="PTHR40788:SF2">
    <property type="entry name" value="CLR5 DOMAIN-CONTAINING PROTEIN"/>
    <property type="match status" value="1"/>
</dbReference>
<accession>A0A9N9ZKD2</accession>
<dbReference type="EMBL" id="CABFOC020000074">
    <property type="protein sequence ID" value="CAH0057168.1"/>
    <property type="molecule type" value="Genomic_DNA"/>
</dbReference>
<evidence type="ECO:0000313" key="2">
    <source>
        <dbReference type="EMBL" id="CAH0057168.1"/>
    </source>
</evidence>
<feature type="region of interest" description="Disordered" evidence="1">
    <location>
        <begin position="660"/>
        <end position="680"/>
    </location>
</feature>
<protein>
    <submittedName>
        <fullName evidence="2">Uncharacterized protein</fullName>
    </submittedName>
</protein>